<dbReference type="InterPro" id="IPR036291">
    <property type="entry name" value="NAD(P)-bd_dom_sf"/>
</dbReference>
<protein>
    <recommendedName>
        <fullName evidence="2">precorrin-2 dehydrogenase</fullName>
        <ecNumber evidence="2">1.3.1.76</ecNumber>
    </recommendedName>
</protein>
<gene>
    <name evidence="8" type="primary">sirC</name>
    <name evidence="8" type="ORF">NCTC13079_00960</name>
</gene>
<evidence type="ECO:0000256" key="2">
    <source>
        <dbReference type="ARBA" id="ARBA00012400"/>
    </source>
</evidence>
<keyword evidence="4" id="KW-0520">NAD</keyword>
<dbReference type="InterPro" id="IPR028161">
    <property type="entry name" value="Met8-like"/>
</dbReference>
<organism evidence="8 9">
    <name type="scientific">Aedoeadaptatus ivorii</name>
    <dbReference type="NCBI Taxonomy" id="54006"/>
    <lineage>
        <taxon>Bacteria</taxon>
        <taxon>Bacillati</taxon>
        <taxon>Bacillota</taxon>
        <taxon>Tissierellia</taxon>
        <taxon>Tissierellales</taxon>
        <taxon>Peptoniphilaceae</taxon>
        <taxon>Aedoeadaptatus</taxon>
    </lineage>
</organism>
<dbReference type="RefSeq" id="WP_126465551.1">
    <property type="nucleotide sequence ID" value="NZ_LR134523.1"/>
</dbReference>
<evidence type="ECO:0000256" key="7">
    <source>
        <dbReference type="SAM" id="MobiDB-lite"/>
    </source>
</evidence>
<dbReference type="KEGG" id="piv:NCTC13079_00960"/>
<dbReference type="SUPFAM" id="SSF51735">
    <property type="entry name" value="NAD(P)-binding Rossmann-fold domains"/>
    <property type="match status" value="1"/>
</dbReference>
<evidence type="ECO:0000256" key="4">
    <source>
        <dbReference type="ARBA" id="ARBA00023027"/>
    </source>
</evidence>
<dbReference type="GO" id="GO:0043115">
    <property type="term" value="F:precorrin-2 dehydrogenase activity"/>
    <property type="evidence" value="ECO:0007669"/>
    <property type="project" value="UniProtKB-EC"/>
</dbReference>
<dbReference type="PANTHER" id="PTHR35330">
    <property type="entry name" value="SIROHEME BIOSYNTHESIS PROTEIN MET8"/>
    <property type="match status" value="1"/>
</dbReference>
<comment type="catalytic activity">
    <reaction evidence="6">
        <text>precorrin-2 + NAD(+) = sirohydrochlorin + NADH + 2 H(+)</text>
        <dbReference type="Rhea" id="RHEA:15613"/>
        <dbReference type="ChEBI" id="CHEBI:15378"/>
        <dbReference type="ChEBI" id="CHEBI:57540"/>
        <dbReference type="ChEBI" id="CHEBI:57945"/>
        <dbReference type="ChEBI" id="CHEBI:58351"/>
        <dbReference type="ChEBI" id="CHEBI:58827"/>
        <dbReference type="EC" id="1.3.1.76"/>
    </reaction>
</comment>
<dbReference type="InterPro" id="IPR006367">
    <property type="entry name" value="Sirohaem_synthase_N"/>
</dbReference>
<dbReference type="NCBIfam" id="TIGR01470">
    <property type="entry name" value="cysG_Nterm"/>
    <property type="match status" value="1"/>
</dbReference>
<dbReference type="EC" id="1.3.1.76" evidence="2"/>
<evidence type="ECO:0000313" key="8">
    <source>
        <dbReference type="EMBL" id="VEJ35794.1"/>
    </source>
</evidence>
<dbReference type="EMBL" id="LR134523">
    <property type="protein sequence ID" value="VEJ35794.1"/>
    <property type="molecule type" value="Genomic_DNA"/>
</dbReference>
<dbReference type="GO" id="GO:0004325">
    <property type="term" value="F:ferrochelatase activity"/>
    <property type="evidence" value="ECO:0007669"/>
    <property type="project" value="InterPro"/>
</dbReference>
<evidence type="ECO:0000256" key="1">
    <source>
        <dbReference type="ARBA" id="ARBA00005010"/>
    </source>
</evidence>
<evidence type="ECO:0000256" key="3">
    <source>
        <dbReference type="ARBA" id="ARBA00023002"/>
    </source>
</evidence>
<dbReference type="Pfam" id="PF13241">
    <property type="entry name" value="NAD_binding_7"/>
    <property type="match status" value="1"/>
</dbReference>
<dbReference type="OrthoDB" id="9773765at2"/>
<reference evidence="8 9" key="1">
    <citation type="submission" date="2018-12" db="EMBL/GenBank/DDBJ databases">
        <authorList>
            <consortium name="Pathogen Informatics"/>
        </authorList>
    </citation>
    <scope>NUCLEOTIDE SEQUENCE [LARGE SCALE GENOMIC DNA]</scope>
    <source>
        <strain evidence="8 9">NCTC13079</strain>
    </source>
</reference>
<evidence type="ECO:0000256" key="5">
    <source>
        <dbReference type="ARBA" id="ARBA00023244"/>
    </source>
</evidence>
<keyword evidence="9" id="KW-1185">Reference proteome</keyword>
<dbReference type="UniPathway" id="UPA00262">
    <property type="reaction ID" value="UER00222"/>
</dbReference>
<evidence type="ECO:0000313" key="9">
    <source>
        <dbReference type="Proteomes" id="UP000269544"/>
    </source>
</evidence>
<proteinExistence type="predicted"/>
<feature type="region of interest" description="Disordered" evidence="7">
    <location>
        <begin position="198"/>
        <end position="220"/>
    </location>
</feature>
<dbReference type="Proteomes" id="UP000269544">
    <property type="component" value="Chromosome"/>
</dbReference>
<keyword evidence="3 8" id="KW-0560">Oxidoreductase</keyword>
<name>A0A448V276_9FIRM</name>
<sequence length="220" mass="25283">MRYFPLYMDTRGKKVLVCGGGRSAQLKIEGLLSSEFHFYCIAETFSPEITALQKKYPERISLKARHLDEDFVFFAYDYVIVATDDYAVNAALIRRAKRLSVPVLSTENREDSDFRLAYRIEHGPLSVSVSCQNPTISRKIGEALRPHIEQFDAEKLSLLNRIRACMRRKRQKNISEVMEDLWTNESIQARKFLEEIDETTPGHKGQPIGAHTSTEHSEDL</sequence>
<dbReference type="PANTHER" id="PTHR35330:SF1">
    <property type="entry name" value="SIROHEME BIOSYNTHESIS PROTEIN MET8"/>
    <property type="match status" value="1"/>
</dbReference>
<comment type="pathway">
    <text evidence="1">Porphyrin-containing compound metabolism; siroheme biosynthesis; sirohydrochlorin from precorrin-2: step 1/1.</text>
</comment>
<dbReference type="AlphaFoldDB" id="A0A448V276"/>
<evidence type="ECO:0000256" key="6">
    <source>
        <dbReference type="ARBA" id="ARBA00047561"/>
    </source>
</evidence>
<dbReference type="Gene3D" id="3.40.50.720">
    <property type="entry name" value="NAD(P)-binding Rossmann-like Domain"/>
    <property type="match status" value="1"/>
</dbReference>
<accession>A0A448V276</accession>
<keyword evidence="5" id="KW-0627">Porphyrin biosynthesis</keyword>
<dbReference type="GO" id="GO:0019354">
    <property type="term" value="P:siroheme biosynthetic process"/>
    <property type="evidence" value="ECO:0007669"/>
    <property type="project" value="UniProtKB-UniPathway"/>
</dbReference>